<proteinExistence type="predicted"/>
<reference evidence="5 6" key="1">
    <citation type="submission" date="2019-03" db="EMBL/GenBank/DDBJ databases">
        <title>Bacillus niacini sp. nov. a Nicotinate-Metabolizing Mesophile Isolated from Soil.</title>
        <authorList>
            <person name="Zhang G."/>
        </authorList>
    </citation>
    <scope>NUCLEOTIDE SEQUENCE [LARGE SCALE GENOMIC DNA]</scope>
    <source>
        <strain evidence="5 6">WN066</strain>
    </source>
</reference>
<organism evidence="5 6">
    <name type="scientific">Bacillus salipaludis</name>
    <dbReference type="NCBI Taxonomy" id="2547811"/>
    <lineage>
        <taxon>Bacteria</taxon>
        <taxon>Bacillati</taxon>
        <taxon>Bacillota</taxon>
        <taxon>Bacilli</taxon>
        <taxon>Bacillales</taxon>
        <taxon>Bacillaceae</taxon>
        <taxon>Bacillus</taxon>
    </lineage>
</organism>
<gene>
    <name evidence="5" type="ORF">E2K98_12820</name>
</gene>
<dbReference type="SMART" id="SM00530">
    <property type="entry name" value="HTH_XRE"/>
    <property type="match status" value="1"/>
</dbReference>
<evidence type="ECO:0000313" key="5">
    <source>
        <dbReference type="EMBL" id="TDK61766.1"/>
    </source>
</evidence>
<feature type="domain" description="HTH cro/C1-type" evidence="4">
    <location>
        <begin position="11"/>
        <end position="65"/>
    </location>
</feature>
<dbReference type="GO" id="GO:0003700">
    <property type="term" value="F:DNA-binding transcription factor activity"/>
    <property type="evidence" value="ECO:0007669"/>
    <property type="project" value="TreeGrafter"/>
</dbReference>
<keyword evidence="2" id="KW-0238">DNA-binding</keyword>
<protein>
    <submittedName>
        <fullName evidence="5">XRE family transcriptional regulator</fullName>
    </submittedName>
</protein>
<accession>A0A4R5VSM7</accession>
<keyword evidence="3" id="KW-0804">Transcription</keyword>
<dbReference type="EMBL" id="SMYO01000005">
    <property type="protein sequence ID" value="TDK61766.1"/>
    <property type="molecule type" value="Genomic_DNA"/>
</dbReference>
<evidence type="ECO:0000313" key="6">
    <source>
        <dbReference type="Proteomes" id="UP000295132"/>
    </source>
</evidence>
<sequence length="112" mass="12904">MELIKKLGERIRILRKEKGLSQEELGERADIHTNHIGAIERGEKNVTIESLIKVTRGLGITLDELFRHLEPAEKDDDLDKIVQLLANLSAEDKQLALQLISTVFEWEKEKYQ</sequence>
<dbReference type="PANTHER" id="PTHR46797:SF23">
    <property type="entry name" value="HTH-TYPE TRANSCRIPTIONAL REGULATOR SUTR"/>
    <property type="match status" value="1"/>
</dbReference>
<dbReference type="PANTHER" id="PTHR46797">
    <property type="entry name" value="HTH-TYPE TRANSCRIPTIONAL REGULATOR"/>
    <property type="match status" value="1"/>
</dbReference>
<dbReference type="SUPFAM" id="SSF47413">
    <property type="entry name" value="lambda repressor-like DNA-binding domains"/>
    <property type="match status" value="1"/>
</dbReference>
<dbReference type="PROSITE" id="PS50943">
    <property type="entry name" value="HTH_CROC1"/>
    <property type="match status" value="1"/>
</dbReference>
<dbReference type="InterPro" id="IPR050807">
    <property type="entry name" value="TransReg_Diox_bact_type"/>
</dbReference>
<evidence type="ECO:0000256" key="2">
    <source>
        <dbReference type="ARBA" id="ARBA00023125"/>
    </source>
</evidence>
<evidence type="ECO:0000259" key="4">
    <source>
        <dbReference type="PROSITE" id="PS50943"/>
    </source>
</evidence>
<comment type="caution">
    <text evidence="5">The sequence shown here is derived from an EMBL/GenBank/DDBJ whole genome shotgun (WGS) entry which is preliminary data.</text>
</comment>
<dbReference type="GO" id="GO:0005829">
    <property type="term" value="C:cytosol"/>
    <property type="evidence" value="ECO:0007669"/>
    <property type="project" value="TreeGrafter"/>
</dbReference>
<dbReference type="Pfam" id="PF01381">
    <property type="entry name" value="HTH_3"/>
    <property type="match status" value="1"/>
</dbReference>
<dbReference type="Proteomes" id="UP000295132">
    <property type="component" value="Unassembled WGS sequence"/>
</dbReference>
<evidence type="ECO:0000256" key="3">
    <source>
        <dbReference type="ARBA" id="ARBA00023163"/>
    </source>
</evidence>
<dbReference type="RefSeq" id="WP_133334605.1">
    <property type="nucleotide sequence ID" value="NZ_SMYO01000005.1"/>
</dbReference>
<dbReference type="GO" id="GO:0003677">
    <property type="term" value="F:DNA binding"/>
    <property type="evidence" value="ECO:0007669"/>
    <property type="project" value="UniProtKB-KW"/>
</dbReference>
<dbReference type="InterPro" id="IPR001387">
    <property type="entry name" value="Cro/C1-type_HTH"/>
</dbReference>
<keyword evidence="1" id="KW-0805">Transcription regulation</keyword>
<evidence type="ECO:0000256" key="1">
    <source>
        <dbReference type="ARBA" id="ARBA00023015"/>
    </source>
</evidence>
<dbReference type="Gene3D" id="1.10.260.40">
    <property type="entry name" value="lambda repressor-like DNA-binding domains"/>
    <property type="match status" value="1"/>
</dbReference>
<name>A0A4R5VSM7_9BACI</name>
<dbReference type="CDD" id="cd00093">
    <property type="entry name" value="HTH_XRE"/>
    <property type="match status" value="1"/>
</dbReference>
<dbReference type="AlphaFoldDB" id="A0A4R5VSM7"/>
<dbReference type="InterPro" id="IPR010982">
    <property type="entry name" value="Lambda_DNA-bd_dom_sf"/>
</dbReference>